<feature type="compositionally biased region" description="Polar residues" evidence="1">
    <location>
        <begin position="512"/>
        <end position="526"/>
    </location>
</feature>
<feature type="region of interest" description="Disordered" evidence="1">
    <location>
        <begin position="205"/>
        <end position="299"/>
    </location>
</feature>
<dbReference type="EMBL" id="JABEXW010000064">
    <property type="protein sequence ID" value="KAF4972216.1"/>
    <property type="molecule type" value="Genomic_DNA"/>
</dbReference>
<keyword evidence="3" id="KW-1185">Reference proteome</keyword>
<comment type="caution">
    <text evidence="2">The sequence shown here is derived from an EMBL/GenBank/DDBJ whole genome shotgun (WGS) entry which is preliminary data.</text>
</comment>
<feature type="compositionally biased region" description="Polar residues" evidence="1">
    <location>
        <begin position="698"/>
        <end position="710"/>
    </location>
</feature>
<feature type="compositionally biased region" description="Polar residues" evidence="1">
    <location>
        <begin position="734"/>
        <end position="746"/>
    </location>
</feature>
<feature type="region of interest" description="Disordered" evidence="1">
    <location>
        <begin position="512"/>
        <end position="551"/>
    </location>
</feature>
<feature type="compositionally biased region" description="Basic and acidic residues" evidence="1">
    <location>
        <begin position="757"/>
        <end position="775"/>
    </location>
</feature>
<organism evidence="2 3">
    <name type="scientific">Fusarium sarcochroum</name>
    <dbReference type="NCBI Taxonomy" id="1208366"/>
    <lineage>
        <taxon>Eukaryota</taxon>
        <taxon>Fungi</taxon>
        <taxon>Dikarya</taxon>
        <taxon>Ascomycota</taxon>
        <taxon>Pezizomycotina</taxon>
        <taxon>Sordariomycetes</taxon>
        <taxon>Hypocreomycetidae</taxon>
        <taxon>Hypocreales</taxon>
        <taxon>Nectriaceae</taxon>
        <taxon>Fusarium</taxon>
        <taxon>Fusarium lateritium species complex</taxon>
    </lineage>
</organism>
<feature type="compositionally biased region" description="Polar residues" evidence="1">
    <location>
        <begin position="246"/>
        <end position="269"/>
    </location>
</feature>
<reference evidence="2" key="2">
    <citation type="submission" date="2020-05" db="EMBL/GenBank/DDBJ databases">
        <authorList>
            <person name="Kim H.-S."/>
            <person name="Proctor R.H."/>
            <person name="Brown D.W."/>
        </authorList>
    </citation>
    <scope>NUCLEOTIDE SEQUENCE</scope>
    <source>
        <strain evidence="2">NRRL 20472</strain>
    </source>
</reference>
<accession>A0A8H4U989</accession>
<feature type="region of interest" description="Disordered" evidence="1">
    <location>
        <begin position="110"/>
        <end position="166"/>
    </location>
</feature>
<evidence type="ECO:0000256" key="1">
    <source>
        <dbReference type="SAM" id="MobiDB-lite"/>
    </source>
</evidence>
<dbReference type="AlphaFoldDB" id="A0A8H4U989"/>
<feature type="compositionally biased region" description="Basic and acidic residues" evidence="1">
    <location>
        <begin position="582"/>
        <end position="596"/>
    </location>
</feature>
<feature type="region of interest" description="Disordered" evidence="1">
    <location>
        <begin position="1"/>
        <end position="98"/>
    </location>
</feature>
<proteinExistence type="predicted"/>
<feature type="region of interest" description="Disordered" evidence="1">
    <location>
        <begin position="572"/>
        <end position="790"/>
    </location>
</feature>
<sequence length="813" mass="91227">MKSPRKSSKKKKQKEKEVLRSPDYIDLSSSPAAPERRRRASSNPFSSDDEYNVPDSPIKKSTIVKPKASSTKTRADRLVTLSPLRAEDSPSKSGGTLTRFLDKNAFADKAPNIQTSLPVQNKPTGGLVTDQRRSGTGFTGPQDDKQTRSLAQSQGKYRGPSMRRDSGMVVETPHMVRKELNMIKDGTRHERPTLPDFTYQAPRLPLFSSNNFDPPGGPRAMNNPYGLKNPPERRGDVPPLNIHRPAQTQRPATIGSNTNPENNQVNPSTAPERPALNQPSGNPGAENSGAIKQPQENQDVARRTFSIACKTKTLETCLSLKDEYLGMLPSPLFEQKPFWNKVLEKLESNLITQGKFKGWKDLKYHAEIWCQPRRTNLREGNLPAVSQGQPELDNHVDMWNKVFVQRFCTVHRGYFESAVWPLAKDKVSAMVKAEVESWISNSSKKRRDELERFARPTLLGRNSSLEDYDNAVKRLQNQFMTSQRDTAQVFETEAIMSLVMELQPGLERTMLQLPNNNRGSINATAQDNDHKSSSPHQDRAAGIQNGDITYPEGNVHRERVNFIIPSVEARTPVKPPANMARPRTEGHESREYKIPETTRLTQSSPVLGEDGPSRKRKNPEPSHGSPATPGNLAIRNKSEELGHGAGSTNDPSKAQSKRPRVDNGGYSDLPPSSDFSLRGRNTQGPRSPPPLLGYGYTRSENQTRQGNSHGNPPEPRGTGRPATPPWARDAPSRQRPSNPTWSSYTAPQPPRYPDTWMPEHDRRHESKSMRFRENTMEFGEMTPGRQNMSLREDIKELKNALKENQRSDRSRTH</sequence>
<dbReference type="Proteomes" id="UP000622797">
    <property type="component" value="Unassembled WGS sequence"/>
</dbReference>
<evidence type="ECO:0000313" key="3">
    <source>
        <dbReference type="Proteomes" id="UP000622797"/>
    </source>
</evidence>
<name>A0A8H4U989_9HYPO</name>
<evidence type="ECO:0000313" key="2">
    <source>
        <dbReference type="EMBL" id="KAF4972216.1"/>
    </source>
</evidence>
<dbReference type="OrthoDB" id="5106886at2759"/>
<feature type="compositionally biased region" description="Basic and acidic residues" evidence="1">
    <location>
        <begin position="527"/>
        <end position="539"/>
    </location>
</feature>
<feature type="compositionally biased region" description="Basic residues" evidence="1">
    <location>
        <begin position="1"/>
        <end position="13"/>
    </location>
</feature>
<feature type="compositionally biased region" description="Polar residues" evidence="1">
    <location>
        <begin position="673"/>
        <end position="685"/>
    </location>
</feature>
<gene>
    <name evidence="2" type="ORF">FSARC_1168</name>
</gene>
<protein>
    <submittedName>
        <fullName evidence="2">Uncharacterized protein</fullName>
    </submittedName>
</protein>
<feature type="compositionally biased region" description="Polar residues" evidence="1">
    <location>
        <begin position="112"/>
        <end position="123"/>
    </location>
</feature>
<reference evidence="2" key="1">
    <citation type="journal article" date="2020" name="BMC Genomics">
        <title>Correction to: Identification and distribution of gene clusters required for synthesis of sphingolipid metabolism inhibitors in diverse species of the filamentous fungus Fusarium.</title>
        <authorList>
            <person name="Kim H.S."/>
            <person name="Lohmar J.M."/>
            <person name="Busman M."/>
            <person name="Brown D.W."/>
            <person name="Naumann T.A."/>
            <person name="Divon H.H."/>
            <person name="Lysoe E."/>
            <person name="Uhlig S."/>
            <person name="Proctor R.H."/>
        </authorList>
    </citation>
    <scope>NUCLEOTIDE SEQUENCE</scope>
    <source>
        <strain evidence="2">NRRL 20472</strain>
    </source>
</reference>